<dbReference type="Proteomes" id="UP000276133">
    <property type="component" value="Unassembled WGS sequence"/>
</dbReference>
<evidence type="ECO:0000313" key="1">
    <source>
        <dbReference type="EMBL" id="RNA10862.1"/>
    </source>
</evidence>
<gene>
    <name evidence="1" type="ORF">BpHYR1_053435</name>
</gene>
<keyword evidence="2" id="KW-1185">Reference proteome</keyword>
<reference evidence="1 2" key="1">
    <citation type="journal article" date="2018" name="Sci. Rep.">
        <title>Genomic signatures of local adaptation to the degree of environmental predictability in rotifers.</title>
        <authorList>
            <person name="Franch-Gras L."/>
            <person name="Hahn C."/>
            <person name="Garcia-Roger E.M."/>
            <person name="Carmona M.J."/>
            <person name="Serra M."/>
            <person name="Gomez A."/>
        </authorList>
    </citation>
    <scope>NUCLEOTIDE SEQUENCE [LARGE SCALE GENOMIC DNA]</scope>
    <source>
        <strain evidence="1">HYR1</strain>
    </source>
</reference>
<name>A0A3M7QHZ5_BRAPC</name>
<protein>
    <submittedName>
        <fullName evidence="1">Uncharacterized protein</fullName>
    </submittedName>
</protein>
<comment type="caution">
    <text evidence="1">The sequence shown here is derived from an EMBL/GenBank/DDBJ whole genome shotgun (WGS) entry which is preliminary data.</text>
</comment>
<dbReference type="AlphaFoldDB" id="A0A3M7QHZ5"/>
<sequence length="104" mass="12545">MLFQIWTNGNYIMAKKTCLKLKIILQALVEMRKNLNINQKITNYENTYLKNRLTKLSPWQYNYYTLKSIDKFLLCNLNYLIDDSKFIPIKTNIINLIPKKHMLR</sequence>
<proteinExistence type="predicted"/>
<organism evidence="1 2">
    <name type="scientific">Brachionus plicatilis</name>
    <name type="common">Marine rotifer</name>
    <name type="synonym">Brachionus muelleri</name>
    <dbReference type="NCBI Taxonomy" id="10195"/>
    <lineage>
        <taxon>Eukaryota</taxon>
        <taxon>Metazoa</taxon>
        <taxon>Spiralia</taxon>
        <taxon>Gnathifera</taxon>
        <taxon>Rotifera</taxon>
        <taxon>Eurotatoria</taxon>
        <taxon>Monogononta</taxon>
        <taxon>Pseudotrocha</taxon>
        <taxon>Ploima</taxon>
        <taxon>Brachionidae</taxon>
        <taxon>Brachionus</taxon>
    </lineage>
</organism>
<evidence type="ECO:0000313" key="2">
    <source>
        <dbReference type="Proteomes" id="UP000276133"/>
    </source>
</evidence>
<accession>A0A3M7QHZ5</accession>
<dbReference type="EMBL" id="REGN01006099">
    <property type="protein sequence ID" value="RNA10862.1"/>
    <property type="molecule type" value="Genomic_DNA"/>
</dbReference>